<evidence type="ECO:0000313" key="1">
    <source>
        <dbReference type="EMBL" id="BBE19532.1"/>
    </source>
</evidence>
<name>A0A5K7SD50_9BACT</name>
<accession>A0A5K7SD50</accession>
<evidence type="ECO:0000313" key="2">
    <source>
        <dbReference type="Proteomes" id="UP001193389"/>
    </source>
</evidence>
<keyword evidence="2" id="KW-1185">Reference proteome</keyword>
<dbReference type="KEGG" id="anf:AQPE_3717"/>
<dbReference type="EMBL" id="AP018694">
    <property type="protein sequence ID" value="BBE19532.1"/>
    <property type="molecule type" value="Genomic_DNA"/>
</dbReference>
<reference evidence="1" key="1">
    <citation type="journal article" date="2020" name="Int. J. Syst. Evol. Microbiol.">
        <title>Aquipluma nitroreducens gen. nov. sp. nov., a novel facultatively anaerobic bacterium isolated from a freshwater lake.</title>
        <authorList>
            <person name="Watanabe M."/>
            <person name="Kojima H."/>
            <person name="Fukui M."/>
        </authorList>
    </citation>
    <scope>NUCLEOTIDE SEQUENCE</scope>
    <source>
        <strain evidence="1">MeG22</strain>
    </source>
</reference>
<sequence>MIYIPQLLKFCNSILNPNTNLPDKPDFLQDVKQLFHLYFGP</sequence>
<organism evidence="1 2">
    <name type="scientific">Aquipluma nitroreducens</name>
    <dbReference type="NCBI Taxonomy" id="2010828"/>
    <lineage>
        <taxon>Bacteria</taxon>
        <taxon>Pseudomonadati</taxon>
        <taxon>Bacteroidota</taxon>
        <taxon>Bacteroidia</taxon>
        <taxon>Marinilabiliales</taxon>
        <taxon>Prolixibacteraceae</taxon>
        <taxon>Aquipluma</taxon>
    </lineage>
</organism>
<dbReference type="AlphaFoldDB" id="A0A5K7SD50"/>
<dbReference type="Proteomes" id="UP001193389">
    <property type="component" value="Chromosome"/>
</dbReference>
<protein>
    <submittedName>
        <fullName evidence="1">Uncharacterized protein</fullName>
    </submittedName>
</protein>
<proteinExistence type="predicted"/>
<gene>
    <name evidence="1" type="ORF">AQPE_3717</name>
</gene>